<dbReference type="OrthoDB" id="307496at2157"/>
<sequence>MGNDATVRFWGATMNTSDDIRSVHHGLGVAFRSAYDNSSTMVVVSLLWVVASLPLITIGPATLAAYKAVLTLREEGEIDRDAVAATLSQHWHNSVLLSGVFVAFAAVTVGYATNYVLTGAVQSGALAVVACYLTAHLSAVLVVAFVRLAEGNAVYDAVTSGYSWTATHPFDTVLLGFVSIGLFVVSVVLTVTVCLAFPFLLFTFHVAVVAERER</sequence>
<accession>A0A8J8GQL1</accession>
<feature type="transmembrane region" description="Helical" evidence="1">
    <location>
        <begin position="124"/>
        <end position="146"/>
    </location>
</feature>
<feature type="transmembrane region" description="Helical" evidence="1">
    <location>
        <begin position="177"/>
        <end position="210"/>
    </location>
</feature>
<proteinExistence type="predicted"/>
<dbReference type="Proteomes" id="UP000728647">
    <property type="component" value="Unassembled WGS sequence"/>
</dbReference>
<gene>
    <name evidence="2" type="ORF">HT576_20530</name>
</gene>
<dbReference type="EMBL" id="JABURA010000002">
    <property type="protein sequence ID" value="NUB93390.1"/>
    <property type="molecule type" value="Genomic_DNA"/>
</dbReference>
<evidence type="ECO:0000256" key="1">
    <source>
        <dbReference type="SAM" id="Phobius"/>
    </source>
</evidence>
<protein>
    <recommendedName>
        <fullName evidence="4">DUF624 domain-containing protein</fullName>
    </recommendedName>
</protein>
<feature type="transmembrane region" description="Helical" evidence="1">
    <location>
        <begin position="42"/>
        <end position="66"/>
    </location>
</feature>
<dbReference type="AlphaFoldDB" id="A0A8J8GQL1"/>
<keyword evidence="1" id="KW-0812">Transmembrane</keyword>
<feature type="transmembrane region" description="Helical" evidence="1">
    <location>
        <begin position="95"/>
        <end position="117"/>
    </location>
</feature>
<comment type="caution">
    <text evidence="2">The sequence shown here is derived from an EMBL/GenBank/DDBJ whole genome shotgun (WGS) entry which is preliminary data.</text>
</comment>
<name>A0A8J8GQL1_9EURY</name>
<reference evidence="2" key="1">
    <citation type="submission" date="2020-06" db="EMBL/GenBank/DDBJ databases">
        <title>Haloterrigena sp. nov., an extremely halophilic archaeon isolated from a saline sediment.</title>
        <authorList>
            <person name="Liu B.-B."/>
        </authorList>
    </citation>
    <scope>NUCLEOTIDE SEQUENCE</scope>
    <source>
        <strain evidence="2">SYSU A121-1</strain>
    </source>
</reference>
<organism evidence="2 3">
    <name type="scientific">Haloterrigena gelatinilytica</name>
    <dbReference type="NCBI Taxonomy" id="2741724"/>
    <lineage>
        <taxon>Archaea</taxon>
        <taxon>Methanobacteriati</taxon>
        <taxon>Methanobacteriota</taxon>
        <taxon>Stenosarchaea group</taxon>
        <taxon>Halobacteria</taxon>
        <taxon>Halobacteriales</taxon>
        <taxon>Natrialbaceae</taxon>
        <taxon>Haloterrigena</taxon>
    </lineage>
</organism>
<evidence type="ECO:0008006" key="4">
    <source>
        <dbReference type="Google" id="ProtNLM"/>
    </source>
</evidence>
<keyword evidence="1" id="KW-1133">Transmembrane helix</keyword>
<keyword evidence="1" id="KW-0472">Membrane</keyword>
<evidence type="ECO:0000313" key="3">
    <source>
        <dbReference type="Proteomes" id="UP000728647"/>
    </source>
</evidence>
<evidence type="ECO:0000313" key="2">
    <source>
        <dbReference type="EMBL" id="NUB93390.1"/>
    </source>
</evidence>